<dbReference type="Gene3D" id="3.40.50.720">
    <property type="entry name" value="NAD(P)-binding Rossmann-like Domain"/>
    <property type="match status" value="1"/>
</dbReference>
<accession>A0A1Z4LTC6</accession>
<evidence type="ECO:0000313" key="4">
    <source>
        <dbReference type="EMBL" id="BAY84497.1"/>
    </source>
</evidence>
<dbReference type="PRINTS" id="PR00081">
    <property type="entry name" value="GDHRDH"/>
</dbReference>
<dbReference type="FunFam" id="3.40.50.720:FF:000084">
    <property type="entry name" value="Short-chain dehydrogenase reductase"/>
    <property type="match status" value="1"/>
</dbReference>
<keyword evidence="5" id="KW-1185">Reference proteome</keyword>
<dbReference type="Pfam" id="PF13561">
    <property type="entry name" value="adh_short_C2"/>
    <property type="match status" value="1"/>
</dbReference>
<dbReference type="AlphaFoldDB" id="A0A1Z4LTC6"/>
<dbReference type="PRINTS" id="PR00080">
    <property type="entry name" value="SDRFAMILY"/>
</dbReference>
<dbReference type="NCBIfam" id="NF005214">
    <property type="entry name" value="PRK06701.1"/>
    <property type="match status" value="1"/>
</dbReference>
<evidence type="ECO:0000256" key="2">
    <source>
        <dbReference type="ARBA" id="ARBA00023002"/>
    </source>
</evidence>
<sequence>MTISANQIPAQSQDRQPGLESEMNPQPQYDRESYRGSEKLKGKVALITGGDSGIGRSVAVLYAKEGADVAIVYLDEHQDAQKTKELVEAEGRKCLLLPGDISNEQFCHETVQKTVEQLGKLDILVNNAAEQYMENPETLEDIDSGRLGSIFSTNIFSMFYLCKAAIPHLKEGSSIINTTSINAYKGNAPLLSYSTTKGAILAFTRSLSQSLLKKGIRVNGVAPGPIWTPFIPDAFPAEQVEGFGKQVPMQRPGQPVEVATSFVFLASDDSSYFAGQILHPNGGVVVGA</sequence>
<name>A0A1Z4LTC6_9CYAN</name>
<dbReference type="CDD" id="cd05355">
    <property type="entry name" value="SDR_c1"/>
    <property type="match status" value="1"/>
</dbReference>
<evidence type="ECO:0000256" key="1">
    <source>
        <dbReference type="ARBA" id="ARBA00006484"/>
    </source>
</evidence>
<reference evidence="4 5" key="1">
    <citation type="submission" date="2017-06" db="EMBL/GenBank/DDBJ databases">
        <title>Genome sequencing of cyanobaciteial culture collection at National Institute for Environmental Studies (NIES).</title>
        <authorList>
            <person name="Hirose Y."/>
            <person name="Shimura Y."/>
            <person name="Fujisawa T."/>
            <person name="Nakamura Y."/>
            <person name="Kawachi M."/>
        </authorList>
    </citation>
    <scope>NUCLEOTIDE SEQUENCE [LARGE SCALE GENOMIC DNA]</scope>
    <source>
        <strain evidence="4 5">NIES-267</strain>
    </source>
</reference>
<dbReference type="PROSITE" id="PS00061">
    <property type="entry name" value="ADH_SHORT"/>
    <property type="match status" value="1"/>
</dbReference>
<feature type="region of interest" description="Disordered" evidence="3">
    <location>
        <begin position="1"/>
        <end position="36"/>
    </location>
</feature>
<evidence type="ECO:0000256" key="3">
    <source>
        <dbReference type="SAM" id="MobiDB-lite"/>
    </source>
</evidence>
<gene>
    <name evidence="4" type="ORF">NIES267_39930</name>
</gene>
<dbReference type="InterPro" id="IPR002347">
    <property type="entry name" value="SDR_fam"/>
</dbReference>
<organism evidence="4 5">
    <name type="scientific">Calothrix parasitica NIES-267</name>
    <dbReference type="NCBI Taxonomy" id="1973488"/>
    <lineage>
        <taxon>Bacteria</taxon>
        <taxon>Bacillati</taxon>
        <taxon>Cyanobacteriota</taxon>
        <taxon>Cyanophyceae</taxon>
        <taxon>Nostocales</taxon>
        <taxon>Calotrichaceae</taxon>
        <taxon>Calothrix</taxon>
    </lineage>
</organism>
<proteinExistence type="inferred from homology"/>
<dbReference type="PANTHER" id="PTHR48107">
    <property type="entry name" value="NADPH-DEPENDENT ALDEHYDE REDUCTASE-LIKE PROTEIN, CHLOROPLASTIC-RELATED"/>
    <property type="match status" value="1"/>
</dbReference>
<dbReference type="InterPro" id="IPR020904">
    <property type="entry name" value="Sc_DH/Rdtase_CS"/>
</dbReference>
<dbReference type="EMBL" id="AP018227">
    <property type="protein sequence ID" value="BAY84497.1"/>
    <property type="molecule type" value="Genomic_DNA"/>
</dbReference>
<dbReference type="Proteomes" id="UP000218418">
    <property type="component" value="Chromosome"/>
</dbReference>
<comment type="similarity">
    <text evidence="1">Belongs to the short-chain dehydrogenases/reductases (SDR) family.</text>
</comment>
<keyword evidence="2" id="KW-0560">Oxidoreductase</keyword>
<dbReference type="SUPFAM" id="SSF51735">
    <property type="entry name" value="NAD(P)-binding Rossmann-fold domains"/>
    <property type="match status" value="1"/>
</dbReference>
<dbReference type="InterPro" id="IPR036291">
    <property type="entry name" value="NAD(P)-bd_dom_sf"/>
</dbReference>
<dbReference type="GO" id="GO:0016614">
    <property type="term" value="F:oxidoreductase activity, acting on CH-OH group of donors"/>
    <property type="evidence" value="ECO:0007669"/>
    <property type="project" value="UniProtKB-ARBA"/>
</dbReference>
<dbReference type="OrthoDB" id="560660at2"/>
<protein>
    <submittedName>
        <fullName evidence="4">Short-chain dehydrogenase/reductase SDR</fullName>
    </submittedName>
</protein>
<dbReference type="PANTHER" id="PTHR48107:SF16">
    <property type="entry name" value="NADPH-DEPENDENT ALDEHYDE REDUCTASE 1, CHLOROPLASTIC"/>
    <property type="match status" value="1"/>
</dbReference>
<feature type="compositionally biased region" description="Polar residues" evidence="3">
    <location>
        <begin position="1"/>
        <end position="15"/>
    </location>
</feature>
<evidence type="ECO:0000313" key="5">
    <source>
        <dbReference type="Proteomes" id="UP000218418"/>
    </source>
</evidence>